<evidence type="ECO:0000256" key="10">
    <source>
        <dbReference type="SAM" id="Phobius"/>
    </source>
</evidence>
<dbReference type="GO" id="GO:0008270">
    <property type="term" value="F:zinc ion binding"/>
    <property type="evidence" value="ECO:0007669"/>
    <property type="project" value="UniProtKB-KW"/>
</dbReference>
<feature type="compositionally biased region" description="Polar residues" evidence="9">
    <location>
        <begin position="93"/>
        <end position="109"/>
    </location>
</feature>
<evidence type="ECO:0000313" key="12">
    <source>
        <dbReference type="EMBL" id="KJE95678.1"/>
    </source>
</evidence>
<evidence type="ECO:0000256" key="1">
    <source>
        <dbReference type="ARBA" id="ARBA00004167"/>
    </source>
</evidence>
<dbReference type="AlphaFoldDB" id="A0A0D2WUL9"/>
<feature type="region of interest" description="Disordered" evidence="9">
    <location>
        <begin position="70"/>
        <end position="110"/>
    </location>
</feature>
<name>A0A0D2WUL9_CAPO3</name>
<reference evidence="13" key="1">
    <citation type="submission" date="2011-02" db="EMBL/GenBank/DDBJ databases">
        <title>The Genome Sequence of Capsaspora owczarzaki ATCC 30864.</title>
        <authorList>
            <person name="Russ C."/>
            <person name="Cuomo C."/>
            <person name="Burger G."/>
            <person name="Gray M.W."/>
            <person name="Holland P.W.H."/>
            <person name="King N."/>
            <person name="Lang F.B.F."/>
            <person name="Roger A.J."/>
            <person name="Ruiz-Trillo I."/>
            <person name="Young S.K."/>
            <person name="Zeng Q."/>
            <person name="Gargeya S."/>
            <person name="Alvarado L."/>
            <person name="Berlin A."/>
            <person name="Chapman S.B."/>
            <person name="Chen Z."/>
            <person name="Freedman E."/>
            <person name="Gellesch M."/>
            <person name="Goldberg J."/>
            <person name="Griggs A."/>
            <person name="Gujja S."/>
            <person name="Heilman E."/>
            <person name="Heiman D."/>
            <person name="Howarth C."/>
            <person name="Mehta T."/>
            <person name="Neiman D."/>
            <person name="Pearson M."/>
            <person name="Roberts A."/>
            <person name="Saif S."/>
            <person name="Shea T."/>
            <person name="Shenoy N."/>
            <person name="Sisk P."/>
            <person name="Stolte C."/>
            <person name="Sykes S."/>
            <person name="White J."/>
            <person name="Yandava C."/>
            <person name="Haas B."/>
            <person name="Nusbaum C."/>
            <person name="Birren B."/>
        </authorList>
    </citation>
    <scope>NUCLEOTIDE SEQUENCE</scope>
    <source>
        <strain evidence="13">ATCC 30864</strain>
    </source>
</reference>
<dbReference type="RefSeq" id="XP_004345695.1">
    <property type="nucleotide sequence ID" value="XM_004345645.2"/>
</dbReference>
<dbReference type="PANTHER" id="PTHR46539:SF1">
    <property type="entry name" value="E3 UBIQUITIN-PROTEIN LIGASE ATL42"/>
    <property type="match status" value="1"/>
</dbReference>
<evidence type="ECO:0000256" key="3">
    <source>
        <dbReference type="ARBA" id="ARBA00022723"/>
    </source>
</evidence>
<evidence type="ECO:0000256" key="4">
    <source>
        <dbReference type="ARBA" id="ARBA00022771"/>
    </source>
</evidence>
<feature type="domain" description="RING-type" evidence="11">
    <location>
        <begin position="566"/>
        <end position="607"/>
    </location>
</feature>
<dbReference type="InterPro" id="IPR003137">
    <property type="entry name" value="PA_domain"/>
</dbReference>
<evidence type="ECO:0000256" key="2">
    <source>
        <dbReference type="ARBA" id="ARBA00022692"/>
    </source>
</evidence>
<evidence type="ECO:0000256" key="7">
    <source>
        <dbReference type="ARBA" id="ARBA00023136"/>
    </source>
</evidence>
<dbReference type="CDD" id="cd16454">
    <property type="entry name" value="RING-H2_PA-TM-RING"/>
    <property type="match status" value="1"/>
</dbReference>
<evidence type="ECO:0000259" key="11">
    <source>
        <dbReference type="PROSITE" id="PS50089"/>
    </source>
</evidence>
<gene>
    <name evidence="12" type="ORF">CAOG_006105</name>
</gene>
<keyword evidence="2 10" id="KW-0812">Transmembrane</keyword>
<evidence type="ECO:0000313" key="13">
    <source>
        <dbReference type="Proteomes" id="UP000008743"/>
    </source>
</evidence>
<keyword evidence="13" id="KW-1185">Reference proteome</keyword>
<dbReference type="Gene3D" id="3.50.30.30">
    <property type="match status" value="1"/>
</dbReference>
<dbReference type="Pfam" id="PF02225">
    <property type="entry name" value="PA"/>
    <property type="match status" value="1"/>
</dbReference>
<dbReference type="SMART" id="SM00184">
    <property type="entry name" value="RING"/>
    <property type="match status" value="1"/>
</dbReference>
<keyword evidence="7 10" id="KW-0472">Membrane</keyword>
<dbReference type="STRING" id="595528.A0A0D2WUL9"/>
<dbReference type="PhylomeDB" id="A0A0D2WUL9"/>
<dbReference type="PANTHER" id="PTHR46539">
    <property type="entry name" value="E3 UBIQUITIN-PROTEIN LIGASE ATL42"/>
    <property type="match status" value="1"/>
</dbReference>
<evidence type="ECO:0000256" key="9">
    <source>
        <dbReference type="SAM" id="MobiDB-lite"/>
    </source>
</evidence>
<evidence type="ECO:0000256" key="5">
    <source>
        <dbReference type="ARBA" id="ARBA00022833"/>
    </source>
</evidence>
<comment type="subcellular location">
    <subcellularLocation>
        <location evidence="1">Membrane</location>
        <topology evidence="1">Single-pass membrane protein</topology>
    </subcellularLocation>
</comment>
<dbReference type="InterPro" id="IPR013083">
    <property type="entry name" value="Znf_RING/FYVE/PHD"/>
</dbReference>
<dbReference type="eggNOG" id="KOG4628">
    <property type="taxonomic scope" value="Eukaryota"/>
</dbReference>
<dbReference type="Gene3D" id="3.30.40.10">
    <property type="entry name" value="Zinc/RING finger domain, C3HC4 (zinc finger)"/>
    <property type="match status" value="1"/>
</dbReference>
<dbReference type="Pfam" id="PF13639">
    <property type="entry name" value="zf-RING_2"/>
    <property type="match status" value="1"/>
</dbReference>
<evidence type="ECO:0000256" key="8">
    <source>
        <dbReference type="PROSITE-ProRule" id="PRU00175"/>
    </source>
</evidence>
<organism evidence="12 13">
    <name type="scientific">Capsaspora owczarzaki (strain ATCC 30864)</name>
    <dbReference type="NCBI Taxonomy" id="595528"/>
    <lineage>
        <taxon>Eukaryota</taxon>
        <taxon>Filasterea</taxon>
        <taxon>Capsaspora</taxon>
    </lineage>
</organism>
<dbReference type="InParanoid" id="A0A0D2WUL9"/>
<keyword evidence="5" id="KW-0862">Zinc</keyword>
<proteinExistence type="predicted"/>
<dbReference type="SUPFAM" id="SSF52025">
    <property type="entry name" value="PA domain"/>
    <property type="match status" value="1"/>
</dbReference>
<dbReference type="InterPro" id="IPR046450">
    <property type="entry name" value="PA_dom_sf"/>
</dbReference>
<protein>
    <recommendedName>
        <fullName evidence="11">RING-type domain-containing protein</fullName>
    </recommendedName>
</protein>
<dbReference type="GO" id="GO:0016020">
    <property type="term" value="C:membrane"/>
    <property type="evidence" value="ECO:0007669"/>
    <property type="project" value="UniProtKB-SubCell"/>
</dbReference>
<accession>A0A0D2WUL9</accession>
<keyword evidence="6 10" id="KW-1133">Transmembrane helix</keyword>
<dbReference type="OrthoDB" id="8062037at2759"/>
<keyword evidence="4 8" id="KW-0863">Zinc-finger</keyword>
<dbReference type="InterPro" id="IPR001841">
    <property type="entry name" value="Znf_RING"/>
</dbReference>
<evidence type="ECO:0000256" key="6">
    <source>
        <dbReference type="ARBA" id="ARBA00022989"/>
    </source>
</evidence>
<dbReference type="SUPFAM" id="SSF57850">
    <property type="entry name" value="RING/U-box"/>
    <property type="match status" value="1"/>
</dbReference>
<feature type="transmembrane region" description="Helical" evidence="10">
    <location>
        <begin position="506"/>
        <end position="528"/>
    </location>
</feature>
<keyword evidence="3" id="KW-0479">Metal-binding</keyword>
<feature type="compositionally biased region" description="Acidic residues" evidence="9">
    <location>
        <begin position="70"/>
        <end position="82"/>
    </location>
</feature>
<dbReference type="EMBL" id="KE346369">
    <property type="protein sequence ID" value="KJE95678.1"/>
    <property type="molecule type" value="Genomic_DNA"/>
</dbReference>
<dbReference type="PROSITE" id="PS50089">
    <property type="entry name" value="ZF_RING_2"/>
    <property type="match status" value="1"/>
</dbReference>
<dbReference type="Proteomes" id="UP000008743">
    <property type="component" value="Unassembled WGS sequence"/>
</dbReference>
<sequence length="614" mass="66987">MPVALPPQIEFVAHRPSVEPSSLSSSSSSAAAAWQTSVATAAMTRRHHPSQQRRRVHNIAAAIGELLLLSEDDDDDDGDDSDDVGRVDEASESSDTNSTRSNSIENSINAEIPRAPSPVVVDMSLEAASLALARQLQMEEYEAFERGSGYGAASGDDPLLNNNTARRQSPRHGLVREVYERLPLVAVVLLVACFVYADPLAHTRRRLLQSWLDDDVDGVVAEKFELPFCPNVKRNNYYHYHHNYHHYHEDAPSSPSTLQYSPFDVALQCPATITAAQQQAKRSQAKEAEAAAKSAWRSSFLTQSIKPYSQLPAPMRATACVTLQNSPLHMCAEGMTAGFGAPLAEGRPIVGELVPVVPDHACQPLAPPQRAMENSGWVALVRRGDCSFMTKIANAEAAGASSVIVYNDNPSEGLLLMQPENTVDAILLQFQRIAALEMLVPSSGDTQSQVTAKRSPQSIGIPSIFITADSGNVLQSLITLHSTNTPLRVEINARPPLRVSAFLIRLSYVALPLTSIVFAAVSLTIYLLRFKSSAHATSAEDLRRITARLVEQPFPPAKVVPGCDVCVICLEAFVFGSPVVLLDCRHCYHRRCIGLWLETSRTCPMCKHDLLRSQ</sequence>